<dbReference type="PROSITE" id="PS50987">
    <property type="entry name" value="HTH_ARSR_2"/>
    <property type="match status" value="1"/>
</dbReference>
<dbReference type="PANTHER" id="PTHR33154:SF33">
    <property type="entry name" value="TRANSCRIPTIONAL REPRESSOR SDPR"/>
    <property type="match status" value="1"/>
</dbReference>
<dbReference type="Gene3D" id="1.10.10.10">
    <property type="entry name" value="Winged helix-like DNA-binding domain superfamily/Winged helix DNA-binding domain"/>
    <property type="match status" value="1"/>
</dbReference>
<accession>A0ABQ3DX46</accession>
<feature type="domain" description="HTH arsR-type" evidence="5">
    <location>
        <begin position="1"/>
        <end position="89"/>
    </location>
</feature>
<evidence type="ECO:0000256" key="4">
    <source>
        <dbReference type="SAM" id="MobiDB-lite"/>
    </source>
</evidence>
<dbReference type="InterPro" id="IPR036388">
    <property type="entry name" value="WH-like_DNA-bd_sf"/>
</dbReference>
<keyword evidence="7" id="KW-1185">Reference proteome</keyword>
<dbReference type="Pfam" id="PF12840">
    <property type="entry name" value="HTH_20"/>
    <property type="match status" value="1"/>
</dbReference>
<evidence type="ECO:0000313" key="6">
    <source>
        <dbReference type="EMBL" id="GHB19183.1"/>
    </source>
</evidence>
<dbReference type="PRINTS" id="PR00778">
    <property type="entry name" value="HTHARSR"/>
</dbReference>
<dbReference type="NCBIfam" id="NF033788">
    <property type="entry name" value="HTH_metalloreg"/>
    <property type="match status" value="1"/>
</dbReference>
<keyword evidence="3" id="KW-0804">Transcription</keyword>
<feature type="region of interest" description="Disordered" evidence="4">
    <location>
        <begin position="97"/>
        <end position="116"/>
    </location>
</feature>
<dbReference type="InterPro" id="IPR011991">
    <property type="entry name" value="ArsR-like_HTH"/>
</dbReference>
<dbReference type="SUPFAM" id="SSF46785">
    <property type="entry name" value="Winged helix' DNA-binding domain"/>
    <property type="match status" value="1"/>
</dbReference>
<sequence>MAYEEILHALADDTRRKIFEDLRAGPKNVKALSETKGVSRPAVSQHLKVLQRAGLVEVHQRGTSRYYAVRRDGITPLRDYLDQFWEDVLNAFANEIADQQEMGNDHTSGEDDQSGL</sequence>
<dbReference type="SMART" id="SM00418">
    <property type="entry name" value="HTH_ARSR"/>
    <property type="match status" value="1"/>
</dbReference>
<dbReference type="RefSeq" id="WP_189434868.1">
    <property type="nucleotide sequence ID" value="NZ_BMXE01000001.1"/>
</dbReference>
<evidence type="ECO:0000256" key="2">
    <source>
        <dbReference type="ARBA" id="ARBA00023125"/>
    </source>
</evidence>
<gene>
    <name evidence="6" type="ORF">GCM10007094_03850</name>
</gene>
<organism evidence="6 7">
    <name type="scientific">Pseudovibrio japonicus</name>
    <dbReference type="NCBI Taxonomy" id="366534"/>
    <lineage>
        <taxon>Bacteria</taxon>
        <taxon>Pseudomonadati</taxon>
        <taxon>Pseudomonadota</taxon>
        <taxon>Alphaproteobacteria</taxon>
        <taxon>Hyphomicrobiales</taxon>
        <taxon>Stappiaceae</taxon>
        <taxon>Pseudovibrio</taxon>
    </lineage>
</organism>
<evidence type="ECO:0000259" key="5">
    <source>
        <dbReference type="PROSITE" id="PS50987"/>
    </source>
</evidence>
<keyword evidence="1" id="KW-0805">Transcription regulation</keyword>
<dbReference type="InterPro" id="IPR001845">
    <property type="entry name" value="HTH_ArsR_DNA-bd_dom"/>
</dbReference>
<evidence type="ECO:0000313" key="7">
    <source>
        <dbReference type="Proteomes" id="UP000637980"/>
    </source>
</evidence>
<comment type="caution">
    <text evidence="6">The sequence shown here is derived from an EMBL/GenBank/DDBJ whole genome shotgun (WGS) entry which is preliminary data.</text>
</comment>
<protein>
    <submittedName>
        <fullName evidence="6">Transcriptional regulator</fullName>
    </submittedName>
</protein>
<dbReference type="Proteomes" id="UP000637980">
    <property type="component" value="Unassembled WGS sequence"/>
</dbReference>
<dbReference type="PANTHER" id="PTHR33154">
    <property type="entry name" value="TRANSCRIPTIONAL REGULATOR, ARSR FAMILY"/>
    <property type="match status" value="1"/>
</dbReference>
<dbReference type="EMBL" id="BMXE01000001">
    <property type="protein sequence ID" value="GHB19183.1"/>
    <property type="molecule type" value="Genomic_DNA"/>
</dbReference>
<reference evidence="7" key="1">
    <citation type="journal article" date="2019" name="Int. J. Syst. Evol. Microbiol.">
        <title>The Global Catalogue of Microorganisms (GCM) 10K type strain sequencing project: providing services to taxonomists for standard genome sequencing and annotation.</title>
        <authorList>
            <consortium name="The Broad Institute Genomics Platform"/>
            <consortium name="The Broad Institute Genome Sequencing Center for Infectious Disease"/>
            <person name="Wu L."/>
            <person name="Ma J."/>
        </authorList>
    </citation>
    <scope>NUCLEOTIDE SEQUENCE [LARGE SCALE GENOMIC DNA]</scope>
    <source>
        <strain evidence="7">KCTC 12861</strain>
    </source>
</reference>
<evidence type="ECO:0000256" key="3">
    <source>
        <dbReference type="ARBA" id="ARBA00023163"/>
    </source>
</evidence>
<dbReference type="CDD" id="cd00090">
    <property type="entry name" value="HTH_ARSR"/>
    <property type="match status" value="1"/>
</dbReference>
<dbReference type="InterPro" id="IPR036390">
    <property type="entry name" value="WH_DNA-bd_sf"/>
</dbReference>
<keyword evidence="2" id="KW-0238">DNA-binding</keyword>
<evidence type="ECO:0000256" key="1">
    <source>
        <dbReference type="ARBA" id="ARBA00023015"/>
    </source>
</evidence>
<name>A0ABQ3DX46_9HYPH</name>
<dbReference type="InterPro" id="IPR051081">
    <property type="entry name" value="HTH_MetalResp_TranReg"/>
</dbReference>
<proteinExistence type="predicted"/>